<sequence length="171" mass="18851">MDNFDRDLDDLLDLTDSESSSSSNPGIFETNQPFVLELHELKKDEPATDQVTPDTKTKKKKKRRNLPVNENKTATSSTSSVSESVPSAADAAMKEEFYDANESYHLLSDSYPRTFMIVVDLAEVSQVNPAASAALAQAHSEHGQDKTDDNERRSSANKQPSIINKPVVPPK</sequence>
<feature type="compositionally biased region" description="Basic and acidic residues" evidence="1">
    <location>
        <begin position="139"/>
        <end position="154"/>
    </location>
</feature>
<protein>
    <submittedName>
        <fullName evidence="2">Uncharacterized protein</fullName>
    </submittedName>
</protein>
<feature type="region of interest" description="Disordered" evidence="1">
    <location>
        <begin position="131"/>
        <end position="171"/>
    </location>
</feature>
<proteinExistence type="predicted"/>
<keyword evidence="3" id="KW-1185">Reference proteome</keyword>
<feature type="compositionally biased region" description="Low complexity" evidence="1">
    <location>
        <begin position="73"/>
        <end position="87"/>
    </location>
</feature>
<reference evidence="2 3" key="1">
    <citation type="journal article" date="2011" name="Cell">
        <title>The monarch butterfly genome yields insights into long-distance migration.</title>
        <authorList>
            <person name="Zhan S."/>
            <person name="Merlin C."/>
            <person name="Boore J.L."/>
            <person name="Reppert S.M."/>
        </authorList>
    </citation>
    <scope>NUCLEOTIDE SEQUENCE [LARGE SCALE GENOMIC DNA]</scope>
    <source>
        <strain evidence="2">F-2</strain>
    </source>
</reference>
<accession>A0A212EZY1</accession>
<dbReference type="AlphaFoldDB" id="A0A212EZY1"/>
<organism evidence="2 3">
    <name type="scientific">Danaus plexippus plexippus</name>
    <dbReference type="NCBI Taxonomy" id="278856"/>
    <lineage>
        <taxon>Eukaryota</taxon>
        <taxon>Metazoa</taxon>
        <taxon>Ecdysozoa</taxon>
        <taxon>Arthropoda</taxon>
        <taxon>Hexapoda</taxon>
        <taxon>Insecta</taxon>
        <taxon>Pterygota</taxon>
        <taxon>Neoptera</taxon>
        <taxon>Endopterygota</taxon>
        <taxon>Lepidoptera</taxon>
        <taxon>Glossata</taxon>
        <taxon>Ditrysia</taxon>
        <taxon>Papilionoidea</taxon>
        <taxon>Nymphalidae</taxon>
        <taxon>Danainae</taxon>
        <taxon>Danaini</taxon>
        <taxon>Danaina</taxon>
        <taxon>Danaus</taxon>
        <taxon>Danaus</taxon>
    </lineage>
</organism>
<feature type="region of interest" description="Disordered" evidence="1">
    <location>
        <begin position="1"/>
        <end position="87"/>
    </location>
</feature>
<feature type="compositionally biased region" description="Acidic residues" evidence="1">
    <location>
        <begin position="7"/>
        <end position="16"/>
    </location>
</feature>
<dbReference type="Proteomes" id="UP000007151">
    <property type="component" value="Unassembled WGS sequence"/>
</dbReference>
<comment type="caution">
    <text evidence="2">The sequence shown here is derived from an EMBL/GenBank/DDBJ whole genome shotgun (WGS) entry which is preliminary data.</text>
</comment>
<name>A0A212EZY1_DANPL</name>
<dbReference type="EMBL" id="AGBW02011206">
    <property type="protein sequence ID" value="OWR47043.1"/>
    <property type="molecule type" value="Genomic_DNA"/>
</dbReference>
<gene>
    <name evidence="2" type="ORF">KGM_211413</name>
</gene>
<evidence type="ECO:0000313" key="3">
    <source>
        <dbReference type="Proteomes" id="UP000007151"/>
    </source>
</evidence>
<dbReference type="KEGG" id="dpl:KGM_211413"/>
<evidence type="ECO:0000256" key="1">
    <source>
        <dbReference type="SAM" id="MobiDB-lite"/>
    </source>
</evidence>
<evidence type="ECO:0000313" key="2">
    <source>
        <dbReference type="EMBL" id="OWR47043.1"/>
    </source>
</evidence>
<feature type="compositionally biased region" description="Basic and acidic residues" evidence="1">
    <location>
        <begin position="37"/>
        <end position="46"/>
    </location>
</feature>
<dbReference type="InParanoid" id="A0A212EZY1"/>